<dbReference type="PANTHER" id="PTHR30636">
    <property type="entry name" value="UPF0701 PROTEIN YICC"/>
    <property type="match status" value="1"/>
</dbReference>
<dbReference type="InterPro" id="IPR013527">
    <property type="entry name" value="YicC-like_N"/>
</dbReference>
<dbReference type="RefSeq" id="WP_395418533.1">
    <property type="nucleotide sequence ID" value="NZ_JBIPKE010000019.1"/>
</dbReference>
<dbReference type="InterPro" id="IPR013551">
    <property type="entry name" value="YicC-like_C"/>
</dbReference>
<protein>
    <submittedName>
        <fullName evidence="8">YicC/YloC family endoribonuclease</fullName>
        <ecNumber evidence="8">3.1.-.-</ecNumber>
    </submittedName>
</protein>
<feature type="domain" description="Endoribonuclease YicC-like C-terminal" evidence="7">
    <location>
        <begin position="172"/>
        <end position="289"/>
    </location>
</feature>
<keyword evidence="2" id="KW-0540">Nuclease</keyword>
<dbReference type="Pfam" id="PF08340">
    <property type="entry name" value="YicC-like_C"/>
    <property type="match status" value="1"/>
</dbReference>
<dbReference type="PANTHER" id="PTHR30636:SF3">
    <property type="entry name" value="UPF0701 PROTEIN YICC"/>
    <property type="match status" value="1"/>
</dbReference>
<comment type="similarity">
    <text evidence="5">Belongs to the YicC/YloC family.</text>
</comment>
<comment type="caution">
    <text evidence="8">The sequence shown here is derived from an EMBL/GenBank/DDBJ whole genome shotgun (WGS) entry which is preliminary data.</text>
</comment>
<evidence type="ECO:0000259" key="7">
    <source>
        <dbReference type="Pfam" id="PF08340"/>
    </source>
</evidence>
<evidence type="ECO:0000256" key="2">
    <source>
        <dbReference type="ARBA" id="ARBA00022722"/>
    </source>
</evidence>
<accession>A0ABW7NBZ2</accession>
<dbReference type="Proteomes" id="UP001610063">
    <property type="component" value="Unassembled WGS sequence"/>
</dbReference>
<name>A0ABW7NBZ2_9BACT</name>
<dbReference type="EMBL" id="JBIPKE010000019">
    <property type="protein sequence ID" value="MFH6985076.1"/>
    <property type="molecule type" value="Genomic_DNA"/>
</dbReference>
<reference evidence="8 9" key="1">
    <citation type="journal article" date="2013" name="Int. J. Syst. Evol. Microbiol.">
        <title>Marinoscillum luteum sp. nov., isolated from marine sediment.</title>
        <authorList>
            <person name="Cha I.T."/>
            <person name="Park S.J."/>
            <person name="Kim S.J."/>
            <person name="Kim J.G."/>
            <person name="Jung M.Y."/>
            <person name="Shin K.S."/>
            <person name="Kwon K.K."/>
            <person name="Yang S.H."/>
            <person name="Seo Y.S."/>
            <person name="Rhee S.K."/>
        </authorList>
    </citation>
    <scope>NUCLEOTIDE SEQUENCE [LARGE SCALE GENOMIC DNA]</scope>
    <source>
        <strain evidence="8 9">KCTC 23939</strain>
    </source>
</reference>
<evidence type="ECO:0000256" key="5">
    <source>
        <dbReference type="ARBA" id="ARBA00035648"/>
    </source>
</evidence>
<evidence type="ECO:0000313" key="9">
    <source>
        <dbReference type="Proteomes" id="UP001610063"/>
    </source>
</evidence>
<evidence type="ECO:0000259" key="6">
    <source>
        <dbReference type="Pfam" id="PF03755"/>
    </source>
</evidence>
<evidence type="ECO:0000256" key="1">
    <source>
        <dbReference type="ARBA" id="ARBA00001968"/>
    </source>
</evidence>
<keyword evidence="3" id="KW-0255">Endonuclease</keyword>
<proteinExistence type="inferred from homology"/>
<evidence type="ECO:0000313" key="8">
    <source>
        <dbReference type="EMBL" id="MFH6985076.1"/>
    </source>
</evidence>
<keyword evidence="4 8" id="KW-0378">Hydrolase</keyword>
<feature type="domain" description="Endoribonuclease YicC-like N-terminal" evidence="6">
    <location>
        <begin position="3"/>
        <end position="154"/>
    </location>
</feature>
<dbReference type="EC" id="3.1.-.-" evidence="8"/>
<evidence type="ECO:0000256" key="3">
    <source>
        <dbReference type="ARBA" id="ARBA00022759"/>
    </source>
</evidence>
<dbReference type="InterPro" id="IPR005229">
    <property type="entry name" value="YicC/YloC-like"/>
</dbReference>
<evidence type="ECO:0000256" key="4">
    <source>
        <dbReference type="ARBA" id="ARBA00022801"/>
    </source>
</evidence>
<gene>
    <name evidence="8" type="ORF">ACHKAR_16595</name>
</gene>
<organism evidence="8 9">
    <name type="scientific">Marinoscillum luteum</name>
    <dbReference type="NCBI Taxonomy" id="861051"/>
    <lineage>
        <taxon>Bacteria</taxon>
        <taxon>Pseudomonadati</taxon>
        <taxon>Bacteroidota</taxon>
        <taxon>Cytophagia</taxon>
        <taxon>Cytophagales</taxon>
        <taxon>Reichenbachiellaceae</taxon>
        <taxon>Marinoscillum</taxon>
    </lineage>
</organism>
<sequence>MLYSMTGFGSAEAESKMYRVKVEIKTLNSKFLDLAPKLPRELADKELEIKNLMTQHLKRGKVNLTIELIPVNLEEPAVHINQQLFKSYYRQYEQLAAEVGANPKDLFRLALHSPDVIVPDGGNNEVDWEMVQGALMEALEKCNQFRAAEGKSLQEKLSSYLDGIANGLAEVTEHDPQRISQIRERITSSIEDIKEKTQVDQNRFEQELIYYIEKLDITEEKVRLGSHLEYFREVMESGDSQGKKLGFISQEIGREINTIGAKANDAVIQRAVVQMKDELEKIKEQSMNII</sequence>
<dbReference type="NCBIfam" id="TIGR00255">
    <property type="entry name" value="YicC/YloC family endoribonuclease"/>
    <property type="match status" value="1"/>
</dbReference>
<comment type="cofactor">
    <cofactor evidence="1">
        <name>a divalent metal cation</name>
        <dbReference type="ChEBI" id="CHEBI:60240"/>
    </cofactor>
</comment>
<dbReference type="GO" id="GO:0016787">
    <property type="term" value="F:hydrolase activity"/>
    <property type="evidence" value="ECO:0007669"/>
    <property type="project" value="UniProtKB-KW"/>
</dbReference>
<dbReference type="Pfam" id="PF03755">
    <property type="entry name" value="YicC-like_N"/>
    <property type="match status" value="1"/>
</dbReference>
<keyword evidence="9" id="KW-1185">Reference proteome</keyword>